<gene>
    <name evidence="1" type="ORF">TVY486_0501910</name>
</gene>
<evidence type="ECO:0000313" key="1">
    <source>
        <dbReference type="EMBL" id="CCC47983.1"/>
    </source>
</evidence>
<dbReference type="EMBL" id="HE573021">
    <property type="protein sequence ID" value="CCC47983.1"/>
    <property type="molecule type" value="Genomic_DNA"/>
</dbReference>
<organism evidence="1">
    <name type="scientific">Trypanosoma vivax (strain Y486)</name>
    <dbReference type="NCBI Taxonomy" id="1055687"/>
    <lineage>
        <taxon>Eukaryota</taxon>
        <taxon>Discoba</taxon>
        <taxon>Euglenozoa</taxon>
        <taxon>Kinetoplastea</taxon>
        <taxon>Metakinetoplastina</taxon>
        <taxon>Trypanosomatida</taxon>
        <taxon>Trypanosomatidae</taxon>
        <taxon>Trypanosoma</taxon>
        <taxon>Duttonella</taxon>
    </lineage>
</organism>
<protein>
    <submittedName>
        <fullName evidence="1">Uncharacterized protein</fullName>
    </submittedName>
</protein>
<accession>G0TVL7</accession>
<reference evidence="1" key="1">
    <citation type="journal article" date="2012" name="Proc. Natl. Acad. Sci. U.S.A.">
        <title>Antigenic diversity is generated by distinct evolutionary mechanisms in African trypanosome species.</title>
        <authorList>
            <person name="Jackson A.P."/>
            <person name="Berry A."/>
            <person name="Aslett M."/>
            <person name="Allison H.C."/>
            <person name="Burton P."/>
            <person name="Vavrova-Anderson J."/>
            <person name="Brown R."/>
            <person name="Browne H."/>
            <person name="Corton N."/>
            <person name="Hauser H."/>
            <person name="Gamble J."/>
            <person name="Gilderthorp R."/>
            <person name="Marcello L."/>
            <person name="McQuillan J."/>
            <person name="Otto T.D."/>
            <person name="Quail M.A."/>
            <person name="Sanders M.J."/>
            <person name="van Tonder A."/>
            <person name="Ginger M.L."/>
            <person name="Field M.C."/>
            <person name="Barry J.D."/>
            <person name="Hertz-Fowler C."/>
            <person name="Berriman M."/>
        </authorList>
    </citation>
    <scope>NUCLEOTIDE SEQUENCE</scope>
    <source>
        <strain evidence="1">Y486</strain>
    </source>
</reference>
<name>G0TVL7_TRYVY</name>
<proteinExistence type="predicted"/>
<dbReference type="AlphaFoldDB" id="G0TVL7"/>
<sequence length="144" mass="17070">MLLFSFMEMAAVYKPKITHSCHTTRVEIERERERDKSNFKQPSRKLVTFLHVSGKRKRKRMLFFFFFKPSNKMWTVTGTCTKKQREKWGGKQESAAVQLKLLPLKDESVRQQRYFKPVSPRQRRSARCLIVIFTLSSNAAPLNR</sequence>